<gene>
    <name evidence="2" type="ORF">BaRGS_00009039</name>
</gene>
<dbReference type="Proteomes" id="UP001519460">
    <property type="component" value="Unassembled WGS sequence"/>
</dbReference>
<reference evidence="2 3" key="1">
    <citation type="journal article" date="2023" name="Sci. Data">
        <title>Genome assembly of the Korean intertidal mud-creeper Batillaria attramentaria.</title>
        <authorList>
            <person name="Patra A.K."/>
            <person name="Ho P.T."/>
            <person name="Jun S."/>
            <person name="Lee S.J."/>
            <person name="Kim Y."/>
            <person name="Won Y.J."/>
        </authorList>
    </citation>
    <scope>NUCLEOTIDE SEQUENCE [LARGE SCALE GENOMIC DNA]</scope>
    <source>
        <strain evidence="2">Wonlab-2016</strain>
    </source>
</reference>
<sequence length="109" mass="12167">MASSCTASKSNTEKTNKIQIQVMKMIHPSLHWKPALAQDQSADPGCKVPKTDRMPERRGPELLDHLPEPIQTHAAAPSWKNINSVPSHVHRNSRSQKQQILDKSGEETP</sequence>
<accession>A0ABD0LKS2</accession>
<comment type="caution">
    <text evidence="2">The sequence shown here is derived from an EMBL/GenBank/DDBJ whole genome shotgun (WGS) entry which is preliminary data.</text>
</comment>
<feature type="region of interest" description="Disordered" evidence="1">
    <location>
        <begin position="35"/>
        <end position="109"/>
    </location>
</feature>
<dbReference type="EMBL" id="JACVVK020000042">
    <property type="protein sequence ID" value="KAK7499698.1"/>
    <property type="molecule type" value="Genomic_DNA"/>
</dbReference>
<protein>
    <submittedName>
        <fullName evidence="2">Uncharacterized protein</fullName>
    </submittedName>
</protein>
<evidence type="ECO:0000256" key="1">
    <source>
        <dbReference type="SAM" id="MobiDB-lite"/>
    </source>
</evidence>
<proteinExistence type="predicted"/>
<name>A0ABD0LKS2_9CAEN</name>
<feature type="compositionally biased region" description="Basic and acidic residues" evidence="1">
    <location>
        <begin position="49"/>
        <end position="67"/>
    </location>
</feature>
<keyword evidence="3" id="KW-1185">Reference proteome</keyword>
<dbReference type="AlphaFoldDB" id="A0ABD0LKS2"/>
<evidence type="ECO:0000313" key="3">
    <source>
        <dbReference type="Proteomes" id="UP001519460"/>
    </source>
</evidence>
<evidence type="ECO:0000313" key="2">
    <source>
        <dbReference type="EMBL" id="KAK7499698.1"/>
    </source>
</evidence>
<organism evidence="2 3">
    <name type="scientific">Batillaria attramentaria</name>
    <dbReference type="NCBI Taxonomy" id="370345"/>
    <lineage>
        <taxon>Eukaryota</taxon>
        <taxon>Metazoa</taxon>
        <taxon>Spiralia</taxon>
        <taxon>Lophotrochozoa</taxon>
        <taxon>Mollusca</taxon>
        <taxon>Gastropoda</taxon>
        <taxon>Caenogastropoda</taxon>
        <taxon>Sorbeoconcha</taxon>
        <taxon>Cerithioidea</taxon>
        <taxon>Batillariidae</taxon>
        <taxon>Batillaria</taxon>
    </lineage>
</organism>